<keyword evidence="3" id="KW-1185">Reference proteome</keyword>
<dbReference type="Proteomes" id="UP000186002">
    <property type="component" value="Unassembled WGS sequence"/>
</dbReference>
<sequence length="43" mass="5042">MAKGKNRRDREDREPKQKKTTPIPPASFNKELTFETKPKAKKD</sequence>
<evidence type="ECO:0000313" key="3">
    <source>
        <dbReference type="Proteomes" id="UP000186002"/>
    </source>
</evidence>
<feature type="region of interest" description="Disordered" evidence="1">
    <location>
        <begin position="1"/>
        <end position="43"/>
    </location>
</feature>
<reference evidence="2 3" key="1">
    <citation type="submission" date="2016-11" db="EMBL/GenBank/DDBJ databases">
        <authorList>
            <person name="Jaros S."/>
            <person name="Januszkiewicz K."/>
            <person name="Wedrychowicz H."/>
        </authorList>
    </citation>
    <scope>NUCLEOTIDE SEQUENCE [LARGE SCALE GENOMIC DNA]</scope>
    <source>
        <strain evidence="2 3">DSM 22153</strain>
    </source>
</reference>
<evidence type="ECO:0000313" key="2">
    <source>
        <dbReference type="EMBL" id="SHN16728.1"/>
    </source>
</evidence>
<protein>
    <submittedName>
        <fullName evidence="2">Uncharacterized protein</fullName>
    </submittedName>
</protein>
<gene>
    <name evidence="2" type="ORF">SAMN05444272_4424</name>
</gene>
<name>A0A1M7PHX8_9HYPH</name>
<evidence type="ECO:0000256" key="1">
    <source>
        <dbReference type="SAM" id="MobiDB-lite"/>
    </source>
</evidence>
<feature type="compositionally biased region" description="Basic and acidic residues" evidence="1">
    <location>
        <begin position="8"/>
        <end position="17"/>
    </location>
</feature>
<feature type="compositionally biased region" description="Basic and acidic residues" evidence="1">
    <location>
        <begin position="32"/>
        <end position="43"/>
    </location>
</feature>
<dbReference type="RefSeq" id="WP_268877537.1">
    <property type="nucleotide sequence ID" value="NZ_FRBW01000008.1"/>
</dbReference>
<dbReference type="EMBL" id="FRBW01000008">
    <property type="protein sequence ID" value="SHN16728.1"/>
    <property type="molecule type" value="Genomic_DNA"/>
</dbReference>
<proteinExistence type="predicted"/>
<organism evidence="2 3">
    <name type="scientific">Roseibium suaedae</name>
    <dbReference type="NCBI Taxonomy" id="735517"/>
    <lineage>
        <taxon>Bacteria</taxon>
        <taxon>Pseudomonadati</taxon>
        <taxon>Pseudomonadota</taxon>
        <taxon>Alphaproteobacteria</taxon>
        <taxon>Hyphomicrobiales</taxon>
        <taxon>Stappiaceae</taxon>
        <taxon>Roseibium</taxon>
    </lineage>
</organism>
<accession>A0A1M7PHX8</accession>
<dbReference type="AlphaFoldDB" id="A0A1M7PHX8"/>